<reference evidence="3 4" key="1">
    <citation type="journal article" date="2015" name="Genome Biol. Evol.">
        <title>Comparative Genomics of a Bacterivorous Green Alga Reveals Evolutionary Causalities and Consequences of Phago-Mixotrophic Mode of Nutrition.</title>
        <authorList>
            <person name="Burns J.A."/>
            <person name="Paasch A."/>
            <person name="Narechania A."/>
            <person name="Kim E."/>
        </authorList>
    </citation>
    <scope>NUCLEOTIDE SEQUENCE [LARGE SCALE GENOMIC DNA]</scope>
    <source>
        <strain evidence="3 4">PLY_AMNH</strain>
    </source>
</reference>
<name>A0AAE0GJ61_9CHLO</name>
<evidence type="ECO:0000256" key="1">
    <source>
        <dbReference type="SAM" id="SignalP"/>
    </source>
</evidence>
<organism evidence="3 4">
    <name type="scientific">Cymbomonas tetramitiformis</name>
    <dbReference type="NCBI Taxonomy" id="36881"/>
    <lineage>
        <taxon>Eukaryota</taxon>
        <taxon>Viridiplantae</taxon>
        <taxon>Chlorophyta</taxon>
        <taxon>Pyramimonadophyceae</taxon>
        <taxon>Pyramimonadales</taxon>
        <taxon>Pyramimonadaceae</taxon>
        <taxon>Cymbomonas</taxon>
    </lineage>
</organism>
<proteinExistence type="predicted"/>
<evidence type="ECO:0000313" key="3">
    <source>
        <dbReference type="EMBL" id="KAK3279209.1"/>
    </source>
</evidence>
<gene>
    <name evidence="3" type="ORF">CYMTET_12895</name>
</gene>
<dbReference type="SUPFAM" id="SSF52218">
    <property type="entry name" value="Flavoproteins"/>
    <property type="match status" value="1"/>
</dbReference>
<feature type="signal peptide" evidence="1">
    <location>
        <begin position="1"/>
        <end position="15"/>
    </location>
</feature>
<dbReference type="GO" id="GO:0010181">
    <property type="term" value="F:FMN binding"/>
    <property type="evidence" value="ECO:0007669"/>
    <property type="project" value="InterPro"/>
</dbReference>
<protein>
    <recommendedName>
        <fullName evidence="2">Flavodoxin-like domain-containing protein</fullName>
    </recommendedName>
</protein>
<evidence type="ECO:0000313" key="4">
    <source>
        <dbReference type="Proteomes" id="UP001190700"/>
    </source>
</evidence>
<dbReference type="Proteomes" id="UP001190700">
    <property type="component" value="Unassembled WGS sequence"/>
</dbReference>
<dbReference type="AlphaFoldDB" id="A0AAE0GJ61"/>
<keyword evidence="1" id="KW-0732">Signal</keyword>
<feature type="domain" description="Flavodoxin-like" evidence="2">
    <location>
        <begin position="49"/>
        <end position="220"/>
    </location>
</feature>
<sequence length="261" mass="28843">MQSLGLLLLLAATSAGTTVFAAKEYEYSMLKSDKEDTENYRDCSSLPRVLITYYSDTNNTQRLGEWIMAGVREGVSENCGVASESTLKLLPIEHVDFQEHIADWADVVVLGSPTYYGNPAPEALARIEQNWNWSYDCSRKVGAVFATGGGIHSGTESVLLSLMRTLLAFRFMIVGSDASRGGTYSAYGATAITATSPFDNTRAIRAEFHEAAVMFGKRVFLLATRYVVPKCNMLDKVILRTTSPRYNDISSKQARKLAQFR</sequence>
<dbReference type="InterPro" id="IPR029039">
    <property type="entry name" value="Flavoprotein-like_sf"/>
</dbReference>
<accession>A0AAE0GJ61</accession>
<keyword evidence="4" id="KW-1185">Reference proteome</keyword>
<dbReference type="InterPro" id="IPR008254">
    <property type="entry name" value="Flavodoxin/NO_synth"/>
</dbReference>
<dbReference type="PROSITE" id="PS50902">
    <property type="entry name" value="FLAVODOXIN_LIKE"/>
    <property type="match status" value="1"/>
</dbReference>
<dbReference type="EMBL" id="LGRX02005068">
    <property type="protein sequence ID" value="KAK3279209.1"/>
    <property type="molecule type" value="Genomic_DNA"/>
</dbReference>
<comment type="caution">
    <text evidence="3">The sequence shown here is derived from an EMBL/GenBank/DDBJ whole genome shotgun (WGS) entry which is preliminary data.</text>
</comment>
<evidence type="ECO:0000259" key="2">
    <source>
        <dbReference type="PROSITE" id="PS50902"/>
    </source>
</evidence>
<dbReference type="Gene3D" id="3.40.50.360">
    <property type="match status" value="1"/>
</dbReference>
<feature type="chain" id="PRO_5042185236" description="Flavodoxin-like domain-containing protein" evidence="1">
    <location>
        <begin position="16"/>
        <end position="261"/>
    </location>
</feature>